<protein>
    <recommendedName>
        <fullName evidence="6">Lipase-like C-terminal domain-containing protein</fullName>
    </recommendedName>
</protein>
<dbReference type="GO" id="GO:0006629">
    <property type="term" value="P:lipid metabolic process"/>
    <property type="evidence" value="ECO:0007669"/>
    <property type="project" value="UniProtKB-KW"/>
</dbReference>
<dbReference type="EMBL" id="KN817530">
    <property type="protein sequence ID" value="KJA25838.1"/>
    <property type="molecule type" value="Genomic_DNA"/>
</dbReference>
<dbReference type="InterPro" id="IPR029058">
    <property type="entry name" value="AB_hydrolase_fold"/>
</dbReference>
<dbReference type="Gene3D" id="3.40.50.1820">
    <property type="entry name" value="alpha/beta hydrolase"/>
    <property type="match status" value="1"/>
</dbReference>
<organism evidence="7 8">
    <name type="scientific">Hypholoma sublateritium (strain FD-334 SS-4)</name>
    <dbReference type="NCBI Taxonomy" id="945553"/>
    <lineage>
        <taxon>Eukaryota</taxon>
        <taxon>Fungi</taxon>
        <taxon>Dikarya</taxon>
        <taxon>Basidiomycota</taxon>
        <taxon>Agaricomycotina</taxon>
        <taxon>Agaricomycetes</taxon>
        <taxon>Agaricomycetidae</taxon>
        <taxon>Agaricales</taxon>
        <taxon>Agaricineae</taxon>
        <taxon>Strophariaceae</taxon>
        <taxon>Hypholoma</taxon>
    </lineage>
</organism>
<dbReference type="Pfam" id="PF24708">
    <property type="entry name" value="Lip_C"/>
    <property type="match status" value="1"/>
</dbReference>
<feature type="domain" description="Lipase-like C-terminal" evidence="6">
    <location>
        <begin position="14"/>
        <end position="88"/>
    </location>
</feature>
<dbReference type="OrthoDB" id="206848at2759"/>
<dbReference type="PANTHER" id="PTHR34043">
    <property type="entry name" value="ALPHA/BETA-HYDROLASES SUPERFAMILY PROTEIN"/>
    <property type="match status" value="1"/>
</dbReference>
<dbReference type="SUPFAM" id="SSF53474">
    <property type="entry name" value="alpha/beta-Hydrolases"/>
    <property type="match status" value="1"/>
</dbReference>
<evidence type="ECO:0000256" key="2">
    <source>
        <dbReference type="ARBA" id="ARBA00022525"/>
    </source>
</evidence>
<dbReference type="InterPro" id="IPR056304">
    <property type="entry name" value="Lip-like_C"/>
</dbReference>
<comment type="subcellular location">
    <subcellularLocation>
        <location evidence="1">Secreted</location>
    </subcellularLocation>
</comment>
<keyword evidence="4" id="KW-0378">Hydrolase</keyword>
<reference evidence="8" key="1">
    <citation type="submission" date="2014-04" db="EMBL/GenBank/DDBJ databases">
        <title>Evolutionary Origins and Diversification of the Mycorrhizal Mutualists.</title>
        <authorList>
            <consortium name="DOE Joint Genome Institute"/>
            <consortium name="Mycorrhizal Genomics Consortium"/>
            <person name="Kohler A."/>
            <person name="Kuo A."/>
            <person name="Nagy L.G."/>
            <person name="Floudas D."/>
            <person name="Copeland A."/>
            <person name="Barry K.W."/>
            <person name="Cichocki N."/>
            <person name="Veneault-Fourrey C."/>
            <person name="LaButti K."/>
            <person name="Lindquist E.A."/>
            <person name="Lipzen A."/>
            <person name="Lundell T."/>
            <person name="Morin E."/>
            <person name="Murat C."/>
            <person name="Riley R."/>
            <person name="Ohm R."/>
            <person name="Sun H."/>
            <person name="Tunlid A."/>
            <person name="Henrissat B."/>
            <person name="Grigoriev I.V."/>
            <person name="Hibbett D.S."/>
            <person name="Martin F."/>
        </authorList>
    </citation>
    <scope>NUCLEOTIDE SEQUENCE [LARGE SCALE GENOMIC DNA]</scope>
    <source>
        <strain evidence="8">FD-334 SS-4</strain>
    </source>
</reference>
<dbReference type="AlphaFoldDB" id="A0A0D2MPH7"/>
<keyword evidence="2" id="KW-0964">Secreted</keyword>
<keyword evidence="5" id="KW-0443">Lipid metabolism</keyword>
<keyword evidence="3" id="KW-0732">Signal</keyword>
<evidence type="ECO:0000256" key="1">
    <source>
        <dbReference type="ARBA" id="ARBA00004613"/>
    </source>
</evidence>
<name>A0A0D2MPH7_HYPSF</name>
<dbReference type="Proteomes" id="UP000054270">
    <property type="component" value="Unassembled WGS sequence"/>
</dbReference>
<sequence>MTFLARSWYQGPVSSLHDRACELYYSLAGGRVDYGAHHSTRHRHDRYGRTFPVGLYPQWSVKHLLHFLGHSVGGPTVVKLQHLLQEGHFGKDSHPDMILSLDAVCCPFRGTQLVYTLGESMTAAPEVRPFSLGSFLAKLVHIFAYISPLLPSAIDTHSDARSLSYRESSISNFIKQLWKSDWAESQDAIPYDMTFEAARHRETVREGLPYQNTYHRSHVSRMTCKFNLSPTEHQQTSAAYILIYAHPAIFLVEIDWQF</sequence>
<evidence type="ECO:0000256" key="4">
    <source>
        <dbReference type="ARBA" id="ARBA00022801"/>
    </source>
</evidence>
<dbReference type="STRING" id="945553.A0A0D2MPH7"/>
<evidence type="ECO:0000313" key="7">
    <source>
        <dbReference type="EMBL" id="KJA25838.1"/>
    </source>
</evidence>
<evidence type="ECO:0000313" key="8">
    <source>
        <dbReference type="Proteomes" id="UP000054270"/>
    </source>
</evidence>
<evidence type="ECO:0000259" key="6">
    <source>
        <dbReference type="Pfam" id="PF24708"/>
    </source>
</evidence>
<evidence type="ECO:0000256" key="5">
    <source>
        <dbReference type="ARBA" id="ARBA00023098"/>
    </source>
</evidence>
<accession>A0A0D2MPH7</accession>
<gene>
    <name evidence="7" type="ORF">HYPSUDRAFT_384676</name>
</gene>
<evidence type="ECO:0000256" key="3">
    <source>
        <dbReference type="ARBA" id="ARBA00022729"/>
    </source>
</evidence>
<proteinExistence type="predicted"/>
<dbReference type="GO" id="GO:0016787">
    <property type="term" value="F:hydrolase activity"/>
    <property type="evidence" value="ECO:0007669"/>
    <property type="project" value="UniProtKB-KW"/>
</dbReference>
<dbReference type="GO" id="GO:0005576">
    <property type="term" value="C:extracellular region"/>
    <property type="evidence" value="ECO:0007669"/>
    <property type="project" value="UniProtKB-SubCell"/>
</dbReference>
<dbReference type="PANTHER" id="PTHR34043:SF3">
    <property type="entry name" value="ALPHA_BETA-HYDROLASES SUPERFAMILY PROTEIN"/>
    <property type="match status" value="1"/>
</dbReference>
<keyword evidence="8" id="KW-1185">Reference proteome</keyword>